<dbReference type="Gene3D" id="3.10.20.70">
    <property type="entry name" value="Glutamine synthetase, N-terminal domain"/>
    <property type="match status" value="1"/>
</dbReference>
<dbReference type="OrthoDB" id="9807095at2"/>
<dbReference type="STRING" id="207340.APZ41_012515"/>
<dbReference type="Pfam" id="PF16952">
    <property type="entry name" value="Gln-synt_N_2"/>
    <property type="match status" value="1"/>
</dbReference>
<dbReference type="PROSITE" id="PS51987">
    <property type="entry name" value="GS_CATALYTIC"/>
    <property type="match status" value="1"/>
</dbReference>
<protein>
    <submittedName>
        <fullName evidence="10">Glutamine synthetase</fullName>
    </submittedName>
</protein>
<dbReference type="GO" id="GO:0004356">
    <property type="term" value="F:glutamine synthetase activity"/>
    <property type="evidence" value="ECO:0007669"/>
    <property type="project" value="InterPro"/>
</dbReference>
<dbReference type="PANTHER" id="PTHR43785">
    <property type="entry name" value="GAMMA-GLUTAMYLPUTRESCINE SYNTHETASE"/>
    <property type="match status" value="1"/>
</dbReference>
<dbReference type="EMBL" id="LLWF02000039">
    <property type="protein sequence ID" value="ONH82871.1"/>
    <property type="molecule type" value="Genomic_DNA"/>
</dbReference>
<evidence type="ECO:0000256" key="2">
    <source>
        <dbReference type="ARBA" id="ARBA00003117"/>
    </source>
</evidence>
<keyword evidence="5" id="KW-0067">ATP-binding</keyword>
<proteinExistence type="inferred from homology"/>
<keyword evidence="3" id="KW-0436">Ligase</keyword>
<sequence length="436" mass="47122">MITELATCLTTDLVAITRGRSFPAEAVGDYLHRGTGWVPANMALTPFDIIAEDNPWGSSGDLRLLPEEATRIRLPQLGRTPLHVYFSDITELDGTPWACCPRTLLKQAVARLKAETGLTLLASFEHEFQILGAGWPAAPAFSLAAMRRADPFGPELLDLMEQAGLEPEMFLPEYGTDQFEVTMRPADPLASADRSVALRLLVQALAAQKGWQASFSPKTAPDGVGNGVHIHLSLRDAEGRPVMRDESRPGALSERAGRFCAGIVRHMPGLMALTAPSPISYLRLQPHHWSAAYACLGERNREAGLRICPVATLGGGDAAKQMNVEFRATDATANAYLALAGLITAGLAGLAEELPQPALVNADPSELSSEILAERGVRRLPEDLPAALEAFQADPFLMGWVPPLLADCLLSVKRKEMSLVQGLDPAMLCERYRAVY</sequence>
<dbReference type="RefSeq" id="WP_058390061.1">
    <property type="nucleotide sequence ID" value="NZ_LLWF02000039.1"/>
</dbReference>
<organism evidence="10 11">
    <name type="scientific">Roseomonas mucosa</name>
    <dbReference type="NCBI Taxonomy" id="207340"/>
    <lineage>
        <taxon>Bacteria</taxon>
        <taxon>Pseudomonadati</taxon>
        <taxon>Pseudomonadota</taxon>
        <taxon>Alphaproteobacteria</taxon>
        <taxon>Acetobacterales</taxon>
        <taxon>Roseomonadaceae</taxon>
        <taxon>Roseomonas</taxon>
    </lineage>
</organism>
<comment type="caution">
    <text evidence="10">The sequence shown here is derived from an EMBL/GenBank/DDBJ whole genome shotgun (WGS) entry which is preliminary data.</text>
</comment>
<dbReference type="GO" id="GO:0005524">
    <property type="term" value="F:ATP binding"/>
    <property type="evidence" value="ECO:0007669"/>
    <property type="project" value="UniProtKB-KW"/>
</dbReference>
<dbReference type="InterPro" id="IPR036651">
    <property type="entry name" value="Gln_synt_N_sf"/>
</dbReference>
<comment type="cofactor">
    <cofactor evidence="1">
        <name>Mg(2+)</name>
        <dbReference type="ChEBI" id="CHEBI:18420"/>
    </cofactor>
</comment>
<dbReference type="GO" id="GO:0006542">
    <property type="term" value="P:glutamine biosynthetic process"/>
    <property type="evidence" value="ECO:0007669"/>
    <property type="project" value="InterPro"/>
</dbReference>
<evidence type="ECO:0000256" key="4">
    <source>
        <dbReference type="ARBA" id="ARBA00022741"/>
    </source>
</evidence>
<dbReference type="InterPro" id="IPR008146">
    <property type="entry name" value="Gln_synth_cat_dom"/>
</dbReference>
<evidence type="ECO:0000256" key="8">
    <source>
        <dbReference type="RuleBase" id="RU000384"/>
    </source>
</evidence>
<evidence type="ECO:0000256" key="1">
    <source>
        <dbReference type="ARBA" id="ARBA00001946"/>
    </source>
</evidence>
<dbReference type="InterPro" id="IPR014746">
    <property type="entry name" value="Gln_synth/guanido_kin_cat_dom"/>
</dbReference>
<comment type="function">
    <text evidence="2">Catalyzes the ATP-dependent biosynthesis of glutamine from glutamate and ammonia.</text>
</comment>
<evidence type="ECO:0000256" key="3">
    <source>
        <dbReference type="ARBA" id="ARBA00022598"/>
    </source>
</evidence>
<dbReference type="Gene3D" id="3.30.590.10">
    <property type="entry name" value="Glutamine synthetase/guanido kinase, catalytic domain"/>
    <property type="match status" value="1"/>
</dbReference>
<evidence type="ECO:0000256" key="6">
    <source>
        <dbReference type="ARBA" id="ARBA00023231"/>
    </source>
</evidence>
<evidence type="ECO:0000313" key="10">
    <source>
        <dbReference type="EMBL" id="ONH82871.1"/>
    </source>
</evidence>
<dbReference type="Pfam" id="PF00120">
    <property type="entry name" value="Gln-synt_C"/>
    <property type="match status" value="1"/>
</dbReference>
<dbReference type="Proteomes" id="UP000054844">
    <property type="component" value="Unassembled WGS sequence"/>
</dbReference>
<keyword evidence="6" id="KW-0535">Nitrogen fixation</keyword>
<evidence type="ECO:0000313" key="11">
    <source>
        <dbReference type="Proteomes" id="UP000054844"/>
    </source>
</evidence>
<evidence type="ECO:0000259" key="9">
    <source>
        <dbReference type="PROSITE" id="PS51987"/>
    </source>
</evidence>
<dbReference type="SMART" id="SM01230">
    <property type="entry name" value="Gln-synt_C"/>
    <property type="match status" value="1"/>
</dbReference>
<dbReference type="SUPFAM" id="SSF55931">
    <property type="entry name" value="Glutamine synthetase/guanido kinase"/>
    <property type="match status" value="1"/>
</dbReference>
<feature type="domain" description="GS catalytic" evidence="9">
    <location>
        <begin position="101"/>
        <end position="436"/>
    </location>
</feature>
<keyword evidence="4" id="KW-0547">Nucleotide-binding</keyword>
<comment type="similarity">
    <text evidence="7 8">Belongs to the glutamine synthetase family.</text>
</comment>
<dbReference type="InterPro" id="IPR008147">
    <property type="entry name" value="Gln_synt_N"/>
</dbReference>
<reference evidence="10" key="1">
    <citation type="submission" date="2016-12" db="EMBL/GenBank/DDBJ databases">
        <title>Draft genome sequence of Roseomonas mucosa strain AU37, isolated from a peripheral intravenous catheter.</title>
        <authorList>
            <person name="Choudhury M.A."/>
            <person name="Sidjabat H.E."/>
            <person name="Wailan A.M."/>
            <person name="Zhang L."/>
            <person name="Marsh N.M."/>
            <person name="Rickard C.M."/>
            <person name="Davies M."/>
            <person name="Mcmillan D.J."/>
        </authorList>
    </citation>
    <scope>NUCLEOTIDE SEQUENCE [LARGE SCALE GENOMIC DNA]</scope>
    <source>
        <strain evidence="10">AU37</strain>
    </source>
</reference>
<gene>
    <name evidence="10" type="ORF">APZ41_012515</name>
</gene>
<evidence type="ECO:0000256" key="7">
    <source>
        <dbReference type="PROSITE-ProRule" id="PRU01331"/>
    </source>
</evidence>
<dbReference type="AlphaFoldDB" id="A0A1S8D3P4"/>
<accession>A0A1S8D3P4</accession>
<keyword evidence="11" id="KW-1185">Reference proteome</keyword>
<evidence type="ECO:0000256" key="5">
    <source>
        <dbReference type="ARBA" id="ARBA00022840"/>
    </source>
</evidence>
<name>A0A1S8D3P4_9PROT</name>
<dbReference type="PANTHER" id="PTHR43785:SF12">
    <property type="entry name" value="TYPE-1 GLUTAMINE SYNTHETASE 2"/>
    <property type="match status" value="1"/>
</dbReference>